<evidence type="ECO:0000313" key="2">
    <source>
        <dbReference type="Proteomes" id="UP000184356"/>
    </source>
</evidence>
<dbReference type="AlphaFoldDB" id="A0A1L9T3Z2"/>
<name>A0A1L9T3Z2_9EURO</name>
<dbReference type="VEuPathDB" id="FungiDB:ASPSYDRAFT_50175"/>
<reference evidence="2" key="1">
    <citation type="journal article" date="2017" name="Genome Biol.">
        <title>Comparative genomics reveals high biological diversity and specific adaptations in the industrially and medically important fungal genus Aspergillus.</title>
        <authorList>
            <person name="de Vries R.P."/>
            <person name="Riley R."/>
            <person name="Wiebenga A."/>
            <person name="Aguilar-Osorio G."/>
            <person name="Amillis S."/>
            <person name="Uchima C.A."/>
            <person name="Anderluh G."/>
            <person name="Asadollahi M."/>
            <person name="Askin M."/>
            <person name="Barry K."/>
            <person name="Battaglia E."/>
            <person name="Bayram O."/>
            <person name="Benocci T."/>
            <person name="Braus-Stromeyer S.A."/>
            <person name="Caldana C."/>
            <person name="Canovas D."/>
            <person name="Cerqueira G.C."/>
            <person name="Chen F."/>
            <person name="Chen W."/>
            <person name="Choi C."/>
            <person name="Clum A."/>
            <person name="Dos Santos R.A."/>
            <person name="Damasio A.R."/>
            <person name="Diallinas G."/>
            <person name="Emri T."/>
            <person name="Fekete E."/>
            <person name="Flipphi M."/>
            <person name="Freyberg S."/>
            <person name="Gallo A."/>
            <person name="Gournas C."/>
            <person name="Habgood R."/>
            <person name="Hainaut M."/>
            <person name="Harispe M.L."/>
            <person name="Henrissat B."/>
            <person name="Hilden K.S."/>
            <person name="Hope R."/>
            <person name="Hossain A."/>
            <person name="Karabika E."/>
            <person name="Karaffa L."/>
            <person name="Karanyi Z."/>
            <person name="Krasevec N."/>
            <person name="Kuo A."/>
            <person name="Kusch H."/>
            <person name="LaButti K."/>
            <person name="Lagendijk E.L."/>
            <person name="Lapidus A."/>
            <person name="Levasseur A."/>
            <person name="Lindquist E."/>
            <person name="Lipzen A."/>
            <person name="Logrieco A.F."/>
            <person name="MacCabe A."/>
            <person name="Maekelae M.R."/>
            <person name="Malavazi I."/>
            <person name="Melin P."/>
            <person name="Meyer V."/>
            <person name="Mielnichuk N."/>
            <person name="Miskei M."/>
            <person name="Molnar A.P."/>
            <person name="Mule G."/>
            <person name="Ngan C.Y."/>
            <person name="Orejas M."/>
            <person name="Orosz E."/>
            <person name="Ouedraogo J.P."/>
            <person name="Overkamp K.M."/>
            <person name="Park H.-S."/>
            <person name="Perrone G."/>
            <person name="Piumi F."/>
            <person name="Punt P.J."/>
            <person name="Ram A.F."/>
            <person name="Ramon A."/>
            <person name="Rauscher S."/>
            <person name="Record E."/>
            <person name="Riano-Pachon D.M."/>
            <person name="Robert V."/>
            <person name="Roehrig J."/>
            <person name="Ruller R."/>
            <person name="Salamov A."/>
            <person name="Salih N.S."/>
            <person name="Samson R.A."/>
            <person name="Sandor E."/>
            <person name="Sanguinetti M."/>
            <person name="Schuetze T."/>
            <person name="Sepcic K."/>
            <person name="Shelest E."/>
            <person name="Sherlock G."/>
            <person name="Sophianopoulou V."/>
            <person name="Squina F.M."/>
            <person name="Sun H."/>
            <person name="Susca A."/>
            <person name="Todd R.B."/>
            <person name="Tsang A."/>
            <person name="Unkles S.E."/>
            <person name="van de Wiele N."/>
            <person name="van Rossen-Uffink D."/>
            <person name="Oliveira J.V."/>
            <person name="Vesth T.C."/>
            <person name="Visser J."/>
            <person name="Yu J.-H."/>
            <person name="Zhou M."/>
            <person name="Andersen M.R."/>
            <person name="Archer D.B."/>
            <person name="Baker S.E."/>
            <person name="Benoit I."/>
            <person name="Brakhage A.A."/>
            <person name="Braus G.H."/>
            <person name="Fischer R."/>
            <person name="Frisvad J.C."/>
            <person name="Goldman G.H."/>
            <person name="Houbraken J."/>
            <person name="Oakley B."/>
            <person name="Pocsi I."/>
            <person name="Scazzocchio C."/>
            <person name="Seiboth B."/>
            <person name="vanKuyk P.A."/>
            <person name="Wortman J."/>
            <person name="Dyer P.S."/>
            <person name="Grigoriev I.V."/>
        </authorList>
    </citation>
    <scope>NUCLEOTIDE SEQUENCE [LARGE SCALE GENOMIC DNA]</scope>
    <source>
        <strain evidence="2">CBS 593.65</strain>
    </source>
</reference>
<protein>
    <submittedName>
        <fullName evidence="1">Uncharacterized protein</fullName>
    </submittedName>
</protein>
<dbReference type="EMBL" id="KV878595">
    <property type="protein sequence ID" value="OJJ54152.1"/>
    <property type="molecule type" value="Genomic_DNA"/>
</dbReference>
<proteinExistence type="predicted"/>
<dbReference type="RefSeq" id="XP_040697958.1">
    <property type="nucleotide sequence ID" value="XM_040848012.1"/>
</dbReference>
<accession>A0A1L9T3Z2</accession>
<gene>
    <name evidence="1" type="ORF">ASPSYDRAFT_50175</name>
</gene>
<organism evidence="1 2">
    <name type="scientific">Aspergillus sydowii CBS 593.65</name>
    <dbReference type="NCBI Taxonomy" id="1036612"/>
    <lineage>
        <taxon>Eukaryota</taxon>
        <taxon>Fungi</taxon>
        <taxon>Dikarya</taxon>
        <taxon>Ascomycota</taxon>
        <taxon>Pezizomycotina</taxon>
        <taxon>Eurotiomycetes</taxon>
        <taxon>Eurotiomycetidae</taxon>
        <taxon>Eurotiales</taxon>
        <taxon>Aspergillaceae</taxon>
        <taxon>Aspergillus</taxon>
        <taxon>Aspergillus subgen. Nidulantes</taxon>
    </lineage>
</organism>
<keyword evidence="2" id="KW-1185">Reference proteome</keyword>
<dbReference type="Proteomes" id="UP000184356">
    <property type="component" value="Unassembled WGS sequence"/>
</dbReference>
<sequence>MAGMTLVSGFLNSEASLPSAVCPVNARAAGGQKDTSTILRMFSTLQRNLTGAILVILVYFPERFASSRAGLHADRTISVMPTKLDSRTNERNHH</sequence>
<dbReference type="GeneID" id="63764085"/>
<evidence type="ECO:0000313" key="1">
    <source>
        <dbReference type="EMBL" id="OJJ54152.1"/>
    </source>
</evidence>